<keyword evidence="3" id="KW-0812">Transmembrane</keyword>
<protein>
    <submittedName>
        <fullName evidence="8">Uncharacterized protein</fullName>
    </submittedName>
</protein>
<dbReference type="SUPFAM" id="SSF81343">
    <property type="entry name" value="Fumarate reductase respiratory complex transmembrane subunits"/>
    <property type="match status" value="1"/>
</dbReference>
<organism evidence="8 9">
    <name type="scientific">Lagenidium giganteum</name>
    <dbReference type="NCBI Taxonomy" id="4803"/>
    <lineage>
        <taxon>Eukaryota</taxon>
        <taxon>Sar</taxon>
        <taxon>Stramenopiles</taxon>
        <taxon>Oomycota</taxon>
        <taxon>Peronosporomycetes</taxon>
        <taxon>Pythiales</taxon>
        <taxon>Pythiaceae</taxon>
    </lineage>
</organism>
<reference evidence="8" key="2">
    <citation type="journal article" date="2023" name="Microbiol Resour">
        <title>Decontamination and Annotation of the Draft Genome Sequence of the Oomycete Lagenidium giganteum ARSEF 373.</title>
        <authorList>
            <person name="Morgan W.R."/>
            <person name="Tartar A."/>
        </authorList>
    </citation>
    <scope>NUCLEOTIDE SEQUENCE</scope>
    <source>
        <strain evidence="8">ARSEF 373</strain>
    </source>
</reference>
<dbReference type="Pfam" id="PF01127">
    <property type="entry name" value="Sdh_cyt"/>
    <property type="match status" value="1"/>
</dbReference>
<dbReference type="InterPro" id="IPR014314">
    <property type="entry name" value="Succ_DH_cytb556"/>
</dbReference>
<dbReference type="PANTHER" id="PTHR10978">
    <property type="entry name" value="SUCCINATE DEHYDROGENASE CYTOCHROME B560 SUBUNIT"/>
    <property type="match status" value="1"/>
</dbReference>
<evidence type="ECO:0000256" key="4">
    <source>
        <dbReference type="ARBA" id="ARBA00022723"/>
    </source>
</evidence>
<evidence type="ECO:0000313" key="8">
    <source>
        <dbReference type="EMBL" id="DBA00870.1"/>
    </source>
</evidence>
<evidence type="ECO:0000256" key="1">
    <source>
        <dbReference type="ARBA" id="ARBA00004370"/>
    </source>
</evidence>
<name>A0AAV2Z4Z1_9STRA</name>
<keyword evidence="6" id="KW-0408">Iron</keyword>
<dbReference type="GO" id="GO:0046872">
    <property type="term" value="F:metal ion binding"/>
    <property type="evidence" value="ECO:0007669"/>
    <property type="project" value="UniProtKB-KW"/>
</dbReference>
<comment type="caution">
    <text evidence="8">The sequence shown here is derived from an EMBL/GenBank/DDBJ whole genome shotgun (WGS) entry which is preliminary data.</text>
</comment>
<dbReference type="GO" id="GO:0006099">
    <property type="term" value="P:tricarboxylic acid cycle"/>
    <property type="evidence" value="ECO:0007669"/>
    <property type="project" value="InterPro"/>
</dbReference>
<proteinExistence type="predicted"/>
<dbReference type="InterPro" id="IPR034804">
    <property type="entry name" value="SQR/QFR_C/D"/>
</dbReference>
<accession>A0AAV2Z4Z1</accession>
<dbReference type="GO" id="GO:0006121">
    <property type="term" value="P:mitochondrial electron transport, succinate to ubiquinone"/>
    <property type="evidence" value="ECO:0007669"/>
    <property type="project" value="TreeGrafter"/>
</dbReference>
<comment type="subcellular location">
    <subcellularLocation>
        <location evidence="1">Membrane</location>
    </subcellularLocation>
</comment>
<evidence type="ECO:0000313" key="9">
    <source>
        <dbReference type="Proteomes" id="UP001146120"/>
    </source>
</evidence>
<evidence type="ECO:0000256" key="7">
    <source>
        <dbReference type="ARBA" id="ARBA00023136"/>
    </source>
</evidence>
<dbReference type="Proteomes" id="UP001146120">
    <property type="component" value="Unassembled WGS sequence"/>
</dbReference>
<evidence type="ECO:0000256" key="5">
    <source>
        <dbReference type="ARBA" id="ARBA00022989"/>
    </source>
</evidence>
<dbReference type="GO" id="GO:0016020">
    <property type="term" value="C:membrane"/>
    <property type="evidence" value="ECO:0007669"/>
    <property type="project" value="UniProtKB-SubCell"/>
</dbReference>
<keyword evidence="9" id="KW-1185">Reference proteome</keyword>
<evidence type="ECO:0000256" key="3">
    <source>
        <dbReference type="ARBA" id="ARBA00022692"/>
    </source>
</evidence>
<gene>
    <name evidence="8" type="ORF">N0F65_008513</name>
</gene>
<evidence type="ECO:0000256" key="6">
    <source>
        <dbReference type="ARBA" id="ARBA00023004"/>
    </source>
</evidence>
<dbReference type="AlphaFoldDB" id="A0AAV2Z4Z1"/>
<dbReference type="GO" id="GO:0005739">
    <property type="term" value="C:mitochondrion"/>
    <property type="evidence" value="ECO:0007669"/>
    <property type="project" value="GOC"/>
</dbReference>
<evidence type="ECO:0000256" key="2">
    <source>
        <dbReference type="ARBA" id="ARBA00022617"/>
    </source>
</evidence>
<keyword evidence="2" id="KW-0349">Heme</keyword>
<keyword evidence="7" id="KW-0472">Membrane</keyword>
<keyword evidence="5" id="KW-1133">Transmembrane helix</keyword>
<dbReference type="InterPro" id="IPR000701">
    <property type="entry name" value="SuccDH_FuR_B_TM-su"/>
</dbReference>
<reference evidence="8" key="1">
    <citation type="submission" date="2022-11" db="EMBL/GenBank/DDBJ databases">
        <authorList>
            <person name="Morgan W.R."/>
            <person name="Tartar A."/>
        </authorList>
    </citation>
    <scope>NUCLEOTIDE SEQUENCE</scope>
    <source>
        <strain evidence="8">ARSEF 373</strain>
    </source>
</reference>
<dbReference type="Gene3D" id="1.20.1300.10">
    <property type="entry name" value="Fumarate reductase/succinate dehydrogenase, transmembrane subunit"/>
    <property type="match status" value="1"/>
</dbReference>
<dbReference type="EMBL" id="DAKRPA010000057">
    <property type="protein sequence ID" value="DBA00870.1"/>
    <property type="molecule type" value="Genomic_DNA"/>
</dbReference>
<keyword evidence="4" id="KW-0479">Metal-binding</keyword>
<sequence length="168" mass="17291">MSLQMLRQSVKGTRLAASSTLARAISTSGPTYTETQARLGRPVSPSVTIYKFPVSALSSIANRVSAVGLTGGLAAGSAIAAIGGDVPSIIYACQDIIPGFAPISKFIVAFPLSYHLLAAARHAAWDVNPELINNTQGPQSSQALFGAAAVFSLGAAAYTIKSPAKKEE</sequence>
<dbReference type="GO" id="GO:0009055">
    <property type="term" value="F:electron transfer activity"/>
    <property type="evidence" value="ECO:0007669"/>
    <property type="project" value="InterPro"/>
</dbReference>
<dbReference type="PANTHER" id="PTHR10978:SF5">
    <property type="entry name" value="SUCCINATE DEHYDROGENASE CYTOCHROME B560 SUBUNIT, MITOCHONDRIAL"/>
    <property type="match status" value="1"/>
</dbReference>